<name>A0A917K2L9_9BACL</name>
<dbReference type="SUPFAM" id="SSF160964">
    <property type="entry name" value="MalF N-terminal region-like"/>
    <property type="match status" value="1"/>
</dbReference>
<evidence type="ECO:0000256" key="4">
    <source>
        <dbReference type="ARBA" id="ARBA00022692"/>
    </source>
</evidence>
<feature type="domain" description="ABC transmembrane type-1" evidence="8">
    <location>
        <begin position="86"/>
        <end position="298"/>
    </location>
</feature>
<feature type="transmembrane region" description="Helical" evidence="7">
    <location>
        <begin position="277"/>
        <end position="299"/>
    </location>
</feature>
<dbReference type="GO" id="GO:0055085">
    <property type="term" value="P:transmembrane transport"/>
    <property type="evidence" value="ECO:0007669"/>
    <property type="project" value="InterPro"/>
</dbReference>
<organism evidence="9 10">
    <name type="scientific">Alicyclobacillus cellulosilyticus</name>
    <dbReference type="NCBI Taxonomy" id="1003997"/>
    <lineage>
        <taxon>Bacteria</taxon>
        <taxon>Bacillati</taxon>
        <taxon>Bacillota</taxon>
        <taxon>Bacilli</taxon>
        <taxon>Bacillales</taxon>
        <taxon>Alicyclobacillaceae</taxon>
        <taxon>Alicyclobacillus</taxon>
    </lineage>
</organism>
<feature type="transmembrane region" description="Helical" evidence="7">
    <location>
        <begin position="217"/>
        <end position="239"/>
    </location>
</feature>
<dbReference type="PROSITE" id="PS50928">
    <property type="entry name" value="ABC_TM1"/>
    <property type="match status" value="1"/>
</dbReference>
<dbReference type="Pfam" id="PF00528">
    <property type="entry name" value="BPD_transp_1"/>
    <property type="match status" value="1"/>
</dbReference>
<evidence type="ECO:0000256" key="6">
    <source>
        <dbReference type="ARBA" id="ARBA00023136"/>
    </source>
</evidence>
<keyword evidence="4 7" id="KW-0812">Transmembrane</keyword>
<gene>
    <name evidence="9" type="ORF">GCM10010885_01130</name>
</gene>
<dbReference type="GO" id="GO:0005886">
    <property type="term" value="C:plasma membrane"/>
    <property type="evidence" value="ECO:0007669"/>
    <property type="project" value="UniProtKB-SubCell"/>
</dbReference>
<keyword evidence="6 7" id="KW-0472">Membrane</keyword>
<reference evidence="9" key="2">
    <citation type="submission" date="2020-09" db="EMBL/GenBank/DDBJ databases">
        <authorList>
            <person name="Sun Q."/>
            <person name="Ohkuma M."/>
        </authorList>
    </citation>
    <scope>NUCLEOTIDE SEQUENCE</scope>
    <source>
        <strain evidence="9">JCM 18487</strain>
    </source>
</reference>
<dbReference type="InterPro" id="IPR000515">
    <property type="entry name" value="MetI-like"/>
</dbReference>
<evidence type="ECO:0000256" key="5">
    <source>
        <dbReference type="ARBA" id="ARBA00022989"/>
    </source>
</evidence>
<dbReference type="Gene3D" id="1.10.3720.10">
    <property type="entry name" value="MetI-like"/>
    <property type="match status" value="1"/>
</dbReference>
<accession>A0A917K2L9</accession>
<protein>
    <submittedName>
        <fullName evidence="9">ABC transporter permease</fullName>
    </submittedName>
</protein>
<comment type="similarity">
    <text evidence="7">Belongs to the binding-protein-dependent transport system permease family.</text>
</comment>
<dbReference type="Proteomes" id="UP000637695">
    <property type="component" value="Unassembled WGS sequence"/>
</dbReference>
<feature type="transmembrane region" description="Helical" evidence="7">
    <location>
        <begin position="25"/>
        <end position="53"/>
    </location>
</feature>
<dbReference type="CDD" id="cd06261">
    <property type="entry name" value="TM_PBP2"/>
    <property type="match status" value="1"/>
</dbReference>
<dbReference type="PANTHER" id="PTHR30193">
    <property type="entry name" value="ABC TRANSPORTER PERMEASE PROTEIN"/>
    <property type="match status" value="1"/>
</dbReference>
<dbReference type="SUPFAM" id="SSF161098">
    <property type="entry name" value="MetI-like"/>
    <property type="match status" value="1"/>
</dbReference>
<comment type="subcellular location">
    <subcellularLocation>
        <location evidence="1 7">Cell membrane</location>
        <topology evidence="1 7">Multi-pass membrane protein</topology>
    </subcellularLocation>
</comment>
<evidence type="ECO:0000256" key="1">
    <source>
        <dbReference type="ARBA" id="ARBA00004651"/>
    </source>
</evidence>
<keyword evidence="5 7" id="KW-1133">Transmembrane helix</keyword>
<keyword evidence="2 7" id="KW-0813">Transport</keyword>
<reference evidence="9" key="1">
    <citation type="journal article" date="2014" name="Int. J. Syst. Evol. Microbiol.">
        <title>Complete genome sequence of Corynebacterium casei LMG S-19264T (=DSM 44701T), isolated from a smear-ripened cheese.</title>
        <authorList>
            <consortium name="US DOE Joint Genome Institute (JGI-PGF)"/>
            <person name="Walter F."/>
            <person name="Albersmeier A."/>
            <person name="Kalinowski J."/>
            <person name="Ruckert C."/>
        </authorList>
    </citation>
    <scope>NUCLEOTIDE SEQUENCE</scope>
    <source>
        <strain evidence="9">JCM 18487</strain>
    </source>
</reference>
<sequence length="314" mass="35017">MTTNAVPVTATAEPRLRTARRVKDYAIAYSFIAPWLLGFLCFTIGPMIVSFLLSFTQYSVTSAPKWIGLRNYVDIFTVDPQFWIALGVTLKFVIISVPLKLAFSLAVAMLLHGNYRGVGVYRTIFYVPSLIGGSVAVAEMWRQLFGLNGAVNNILQFLFGVPGDNWIANPNTALWTLILLVIWQFGSPMLIFLAGLRQIPKELYEAAAVDGANGVVRFFRITVPMLTPIIFFNLVMQLIHGFTTFTQSYLITSGGPLNRTLFYALYLYQHAFQFFDMGYACALAWILLAIVGTATALVFKSSSAWVYYESERGA</sequence>
<comment type="caution">
    <text evidence="9">The sequence shown here is derived from an EMBL/GenBank/DDBJ whole genome shotgun (WGS) entry which is preliminary data.</text>
</comment>
<evidence type="ECO:0000259" key="8">
    <source>
        <dbReference type="PROSITE" id="PS50928"/>
    </source>
</evidence>
<evidence type="ECO:0000256" key="3">
    <source>
        <dbReference type="ARBA" id="ARBA00022475"/>
    </source>
</evidence>
<keyword evidence="3" id="KW-1003">Cell membrane</keyword>
<dbReference type="InterPro" id="IPR051393">
    <property type="entry name" value="ABC_transporter_permease"/>
</dbReference>
<feature type="transmembrane region" description="Helical" evidence="7">
    <location>
        <begin position="173"/>
        <end position="196"/>
    </location>
</feature>
<keyword evidence="10" id="KW-1185">Reference proteome</keyword>
<dbReference type="PANTHER" id="PTHR30193:SF1">
    <property type="entry name" value="ABC TRANSPORTER PERMEASE PROTEIN YESP-RELATED"/>
    <property type="match status" value="1"/>
</dbReference>
<dbReference type="EMBL" id="BMOY01000001">
    <property type="protein sequence ID" value="GGI95305.1"/>
    <property type="molecule type" value="Genomic_DNA"/>
</dbReference>
<evidence type="ECO:0000256" key="7">
    <source>
        <dbReference type="RuleBase" id="RU363032"/>
    </source>
</evidence>
<evidence type="ECO:0000256" key="2">
    <source>
        <dbReference type="ARBA" id="ARBA00022448"/>
    </source>
</evidence>
<dbReference type="RefSeq" id="WP_188880514.1">
    <property type="nucleotide sequence ID" value="NZ_BMOY01000001.1"/>
</dbReference>
<proteinExistence type="inferred from homology"/>
<dbReference type="AlphaFoldDB" id="A0A917K2L9"/>
<dbReference type="InterPro" id="IPR035906">
    <property type="entry name" value="MetI-like_sf"/>
</dbReference>
<evidence type="ECO:0000313" key="9">
    <source>
        <dbReference type="EMBL" id="GGI95305.1"/>
    </source>
</evidence>
<feature type="transmembrane region" description="Helical" evidence="7">
    <location>
        <begin position="82"/>
        <end position="111"/>
    </location>
</feature>
<feature type="transmembrane region" description="Helical" evidence="7">
    <location>
        <begin position="123"/>
        <end position="141"/>
    </location>
</feature>
<evidence type="ECO:0000313" key="10">
    <source>
        <dbReference type="Proteomes" id="UP000637695"/>
    </source>
</evidence>